<dbReference type="EMBL" id="AMZH03032746">
    <property type="protein sequence ID" value="RRT32291.1"/>
    <property type="molecule type" value="Genomic_DNA"/>
</dbReference>
<dbReference type="PANTHER" id="PTHR34359">
    <property type="entry name" value="CLAVATA3/ESR (CLE)-RELATED PROTEIN 10"/>
    <property type="match status" value="1"/>
</dbReference>
<evidence type="ECO:0000256" key="5">
    <source>
        <dbReference type="SAM" id="SignalP"/>
    </source>
</evidence>
<gene>
    <name evidence="6" type="ORF">B296_00048595</name>
</gene>
<evidence type="ECO:0000256" key="1">
    <source>
        <dbReference type="ARBA" id="ARBA00005416"/>
    </source>
</evidence>
<evidence type="ECO:0000256" key="3">
    <source>
        <dbReference type="ARBA" id="ARBA00022782"/>
    </source>
</evidence>
<protein>
    <recommendedName>
        <fullName evidence="8">CLAVATA3/ESR (CLE)-related protein 13</fullName>
    </recommendedName>
</protein>
<evidence type="ECO:0000313" key="7">
    <source>
        <dbReference type="Proteomes" id="UP000287651"/>
    </source>
</evidence>
<name>A0A426WYG4_ENSVE</name>
<proteinExistence type="inferred from homology"/>
<feature type="signal peptide" evidence="5">
    <location>
        <begin position="1"/>
        <end position="26"/>
    </location>
</feature>
<dbReference type="InterPro" id="IPR039618">
    <property type="entry name" value="CLE9-13"/>
</dbReference>
<dbReference type="GO" id="GO:0030154">
    <property type="term" value="P:cell differentiation"/>
    <property type="evidence" value="ECO:0007669"/>
    <property type="project" value="UniProtKB-KW"/>
</dbReference>
<keyword evidence="5" id="KW-0732">Signal</keyword>
<evidence type="ECO:0000256" key="2">
    <source>
        <dbReference type="ARBA" id="ARBA00022473"/>
    </source>
</evidence>
<keyword evidence="2" id="KW-0217">Developmental protein</keyword>
<accession>A0A426WYG4</accession>
<sequence length="91" mass="10757">MALRRSVLAGLLWLTILLLLLHGSRRGPSTVPRKLLSSRFHLSAFDHTTHYRHHHHHRHRPHRHHHDSDEIDPRYGVEKRIVPMGPNPLHH</sequence>
<keyword evidence="3" id="KW-0221">Differentiation</keyword>
<reference evidence="6 7" key="1">
    <citation type="journal article" date="2014" name="Agronomy (Basel)">
        <title>A Draft Genome Sequence for Ensete ventricosum, the Drought-Tolerant Tree Against Hunger.</title>
        <authorList>
            <person name="Harrison J."/>
            <person name="Moore K.A."/>
            <person name="Paszkiewicz K."/>
            <person name="Jones T."/>
            <person name="Grant M."/>
            <person name="Ambacheew D."/>
            <person name="Muzemil S."/>
            <person name="Studholme D.J."/>
        </authorList>
    </citation>
    <scope>NUCLEOTIDE SEQUENCE [LARGE SCALE GENOMIC DNA]</scope>
</reference>
<dbReference type="AlphaFoldDB" id="A0A426WYG4"/>
<comment type="caution">
    <text evidence="6">The sequence shown here is derived from an EMBL/GenBank/DDBJ whole genome shotgun (WGS) entry which is preliminary data.</text>
</comment>
<organism evidence="6 7">
    <name type="scientific">Ensete ventricosum</name>
    <name type="common">Abyssinian banana</name>
    <name type="synonym">Musa ensete</name>
    <dbReference type="NCBI Taxonomy" id="4639"/>
    <lineage>
        <taxon>Eukaryota</taxon>
        <taxon>Viridiplantae</taxon>
        <taxon>Streptophyta</taxon>
        <taxon>Embryophyta</taxon>
        <taxon>Tracheophyta</taxon>
        <taxon>Spermatophyta</taxon>
        <taxon>Magnoliopsida</taxon>
        <taxon>Liliopsida</taxon>
        <taxon>Zingiberales</taxon>
        <taxon>Musaceae</taxon>
        <taxon>Ensete</taxon>
    </lineage>
</organism>
<dbReference type="Proteomes" id="UP000287651">
    <property type="component" value="Unassembled WGS sequence"/>
</dbReference>
<evidence type="ECO:0008006" key="8">
    <source>
        <dbReference type="Google" id="ProtNLM"/>
    </source>
</evidence>
<comment type="similarity">
    <text evidence="1">Belongs to the CLV3/ESR signal peptide family.</text>
</comment>
<dbReference type="PANTHER" id="PTHR34359:SF28">
    <property type="entry name" value="CLAVATA3_ESR (CLE)-RELATED PROTEIN 12"/>
    <property type="match status" value="1"/>
</dbReference>
<evidence type="ECO:0000313" key="6">
    <source>
        <dbReference type="EMBL" id="RRT32291.1"/>
    </source>
</evidence>
<evidence type="ECO:0000256" key="4">
    <source>
        <dbReference type="SAM" id="MobiDB-lite"/>
    </source>
</evidence>
<feature type="chain" id="PRO_5019378568" description="CLAVATA3/ESR (CLE)-related protein 13" evidence="5">
    <location>
        <begin position="27"/>
        <end position="91"/>
    </location>
</feature>
<feature type="region of interest" description="Disordered" evidence="4">
    <location>
        <begin position="54"/>
        <end position="74"/>
    </location>
</feature>
<feature type="compositionally biased region" description="Basic residues" evidence="4">
    <location>
        <begin position="54"/>
        <end position="65"/>
    </location>
</feature>